<reference evidence="14 15" key="1">
    <citation type="journal article" date="2021" name="J. Hered.">
        <title>A chromosome-level genome assembly of the parasitoid wasp, Cotesia glomerata (Hymenoptera: Braconidae).</title>
        <authorList>
            <person name="Pinto B.J."/>
            <person name="Weis J.J."/>
            <person name="Gamble T."/>
            <person name="Ode P.J."/>
            <person name="Paul R."/>
            <person name="Zaspel J.M."/>
        </authorList>
    </citation>
    <scope>NUCLEOTIDE SEQUENCE [LARGE SCALE GENOMIC DNA]</scope>
    <source>
        <strain evidence="14">CgM1</strain>
    </source>
</reference>
<comment type="caution">
    <text evidence="14">The sequence shown here is derived from an EMBL/GenBank/DDBJ whole genome shotgun (WGS) entry which is preliminary data.</text>
</comment>
<dbReference type="Gene3D" id="1.10.8.100">
    <property type="entry name" value="Ribosomal RNA adenine dimethylase-like, domain 2"/>
    <property type="match status" value="1"/>
</dbReference>
<dbReference type="SUPFAM" id="SSF53335">
    <property type="entry name" value="S-adenosyl-L-methionine-dependent methyltransferases"/>
    <property type="match status" value="1"/>
</dbReference>
<dbReference type="EMBL" id="JAHXZJ010001119">
    <property type="protein sequence ID" value="KAH0553776.1"/>
    <property type="molecule type" value="Genomic_DNA"/>
</dbReference>
<comment type="similarity">
    <text evidence="11 12">Belongs to the class I-like SAM-binding methyltransferase superfamily. rRNA adenine N(6)-methyltransferase family.</text>
</comment>
<evidence type="ECO:0000256" key="11">
    <source>
        <dbReference type="PROSITE-ProRule" id="PRU01026"/>
    </source>
</evidence>
<keyword evidence="10" id="KW-0804">Transcription</keyword>
<dbReference type="Gene3D" id="3.40.50.150">
    <property type="entry name" value="Vaccinia Virus protein VP39"/>
    <property type="match status" value="1"/>
</dbReference>
<dbReference type="GO" id="GO:0006391">
    <property type="term" value="P:transcription initiation at mitochondrial promoter"/>
    <property type="evidence" value="ECO:0007669"/>
    <property type="project" value="TreeGrafter"/>
</dbReference>
<keyword evidence="9" id="KW-0496">Mitochondrion</keyword>
<dbReference type="PANTHER" id="PTHR11727:SF17">
    <property type="entry name" value="DIMETHYLADENOSINE TRANSFERASE 1, MITOCHONDRIAL"/>
    <property type="match status" value="1"/>
</dbReference>
<dbReference type="InterPro" id="IPR020598">
    <property type="entry name" value="rRNA_Ade_methylase_Trfase_N"/>
</dbReference>
<keyword evidence="7" id="KW-0809">Transit peptide</keyword>
<keyword evidence="3 11" id="KW-0489">Methyltransferase</keyword>
<dbReference type="GO" id="GO:0005759">
    <property type="term" value="C:mitochondrial matrix"/>
    <property type="evidence" value="ECO:0007669"/>
    <property type="project" value="TreeGrafter"/>
</dbReference>
<keyword evidence="5 11" id="KW-0949">S-adenosyl-L-methionine</keyword>
<organism evidence="14 15">
    <name type="scientific">Cotesia glomerata</name>
    <name type="common">Lepidopteran parasitic wasp</name>
    <name type="synonym">Apanteles glomeratus</name>
    <dbReference type="NCBI Taxonomy" id="32391"/>
    <lineage>
        <taxon>Eukaryota</taxon>
        <taxon>Metazoa</taxon>
        <taxon>Ecdysozoa</taxon>
        <taxon>Arthropoda</taxon>
        <taxon>Hexapoda</taxon>
        <taxon>Insecta</taxon>
        <taxon>Pterygota</taxon>
        <taxon>Neoptera</taxon>
        <taxon>Endopterygota</taxon>
        <taxon>Hymenoptera</taxon>
        <taxon>Apocrita</taxon>
        <taxon>Ichneumonoidea</taxon>
        <taxon>Braconidae</taxon>
        <taxon>Microgastrinae</taxon>
        <taxon>Cotesia</taxon>
    </lineage>
</organism>
<evidence type="ECO:0000256" key="4">
    <source>
        <dbReference type="ARBA" id="ARBA00022679"/>
    </source>
</evidence>
<accession>A0AAV7IMK4</accession>
<dbReference type="EC" id="2.1.1.-" evidence="12"/>
<feature type="binding site" evidence="11">
    <location>
        <position position="33"/>
    </location>
    <ligand>
        <name>S-adenosyl-L-methionine</name>
        <dbReference type="ChEBI" id="CHEBI:59789"/>
    </ligand>
</feature>
<dbReference type="GO" id="GO:0034246">
    <property type="term" value="F:mitochondrial transcription factor activity"/>
    <property type="evidence" value="ECO:0007669"/>
    <property type="project" value="TreeGrafter"/>
</dbReference>
<evidence type="ECO:0000256" key="9">
    <source>
        <dbReference type="ARBA" id="ARBA00023128"/>
    </source>
</evidence>
<dbReference type="NCBIfam" id="TIGR00755">
    <property type="entry name" value="ksgA"/>
    <property type="match status" value="1"/>
</dbReference>
<comment type="subcellular location">
    <subcellularLocation>
        <location evidence="1">Mitochondrion</location>
    </subcellularLocation>
</comment>
<dbReference type="Proteomes" id="UP000826195">
    <property type="component" value="Unassembled WGS sequence"/>
</dbReference>
<feature type="binding site" evidence="11">
    <location>
        <position position="109"/>
    </location>
    <ligand>
        <name>S-adenosyl-L-methionine</name>
        <dbReference type="ChEBI" id="CHEBI:59789"/>
    </ligand>
</feature>
<dbReference type="AlphaFoldDB" id="A0AAV7IMK4"/>
<dbReference type="InterPro" id="IPR029063">
    <property type="entry name" value="SAM-dependent_MTases_sf"/>
</dbReference>
<evidence type="ECO:0000259" key="13">
    <source>
        <dbReference type="SMART" id="SM00650"/>
    </source>
</evidence>
<evidence type="ECO:0000313" key="14">
    <source>
        <dbReference type="EMBL" id="KAH0553776.1"/>
    </source>
</evidence>
<dbReference type="InterPro" id="IPR020596">
    <property type="entry name" value="rRNA_Ade_Mease_Trfase_CS"/>
</dbReference>
<evidence type="ECO:0000256" key="12">
    <source>
        <dbReference type="RuleBase" id="RU362106"/>
    </source>
</evidence>
<evidence type="ECO:0000256" key="8">
    <source>
        <dbReference type="ARBA" id="ARBA00023015"/>
    </source>
</evidence>
<dbReference type="PROSITE" id="PS01131">
    <property type="entry name" value="RRNA_A_DIMETH"/>
    <property type="match status" value="1"/>
</dbReference>
<sequence>MAAKMRLPPLPSVADVLKLYHLRARKELAQNFLLSEKIINRVVNQVGKIEGAHVLEVGPGPGGLTRSIIKKRPSRLVVIEKDPRFKPTLDLLSETLGVIGGKMEIFYDDIMRTNMKKVFPQELGQNWDDPRNPRAFIIGNLPFNVSTPLIIRWLKMISQRTGPWALGRIKMCLTFQKEVAERLVAEPHFDQRCRLSVMAQAWTTPKLCFTIPGSSFVPQPDVDVGVVLFEPLVNPQTDHDFDFFEKITRHMFSFRQKYCLACVRTLFPKDYQEDLAVVMMKLADIDPTMRSYQLTVEEIHRLCSAYKYIIEKHPEVKDYNHRDSKKIVSSAMTKRVYIRELAEGEEIPPDNFIPPRNSSLRTIEQG</sequence>
<dbReference type="InterPro" id="IPR023165">
    <property type="entry name" value="rRNA_Ade_diMease-like_C"/>
</dbReference>
<keyword evidence="8" id="KW-0805">Transcription regulation</keyword>
<dbReference type="SMART" id="SM00650">
    <property type="entry name" value="rADc"/>
    <property type="match status" value="1"/>
</dbReference>
<keyword evidence="15" id="KW-1185">Reference proteome</keyword>
<dbReference type="FunFam" id="3.40.50.150:FF:000109">
    <property type="entry name" value="rRNA adenine N(6)-methyltransferase"/>
    <property type="match status" value="1"/>
</dbReference>
<evidence type="ECO:0000256" key="5">
    <source>
        <dbReference type="ARBA" id="ARBA00022691"/>
    </source>
</evidence>
<evidence type="ECO:0000256" key="10">
    <source>
        <dbReference type="ARBA" id="ARBA00023163"/>
    </source>
</evidence>
<evidence type="ECO:0000256" key="2">
    <source>
        <dbReference type="ARBA" id="ARBA00022552"/>
    </source>
</evidence>
<dbReference type="InterPro" id="IPR011530">
    <property type="entry name" value="rRNA_adenine_dimethylase"/>
</dbReference>
<keyword evidence="6 11" id="KW-0694">RNA-binding</keyword>
<protein>
    <recommendedName>
        <fullName evidence="12">rRNA adenine N(6)-methyltransferase</fullName>
        <ecNumber evidence="12">2.1.1.-</ecNumber>
    </recommendedName>
</protein>
<gene>
    <name evidence="14" type="ORF">KQX54_004193</name>
</gene>
<dbReference type="CDD" id="cd02440">
    <property type="entry name" value="AdoMet_MTases"/>
    <property type="match status" value="1"/>
</dbReference>
<feature type="binding site" evidence="11">
    <location>
        <position position="80"/>
    </location>
    <ligand>
        <name>S-adenosyl-L-methionine</name>
        <dbReference type="ChEBI" id="CHEBI:59789"/>
    </ligand>
</feature>
<evidence type="ECO:0000256" key="6">
    <source>
        <dbReference type="ARBA" id="ARBA00022884"/>
    </source>
</evidence>
<dbReference type="InterPro" id="IPR001737">
    <property type="entry name" value="KsgA/Erm"/>
</dbReference>
<proteinExistence type="inferred from homology"/>
<feature type="binding site" evidence="11">
    <location>
        <position position="58"/>
    </location>
    <ligand>
        <name>S-adenosyl-L-methionine</name>
        <dbReference type="ChEBI" id="CHEBI:59789"/>
    </ligand>
</feature>
<evidence type="ECO:0000256" key="7">
    <source>
        <dbReference type="ARBA" id="ARBA00022946"/>
    </source>
</evidence>
<dbReference type="GO" id="GO:0003723">
    <property type="term" value="F:RNA binding"/>
    <property type="evidence" value="ECO:0007669"/>
    <property type="project" value="UniProtKB-UniRule"/>
</dbReference>
<dbReference type="PANTHER" id="PTHR11727">
    <property type="entry name" value="DIMETHYLADENOSINE TRANSFERASE"/>
    <property type="match status" value="1"/>
</dbReference>
<dbReference type="GO" id="GO:0000179">
    <property type="term" value="F:rRNA (adenine-N6,N6-)-dimethyltransferase activity"/>
    <property type="evidence" value="ECO:0007669"/>
    <property type="project" value="UniProtKB-UniRule"/>
</dbReference>
<evidence type="ECO:0000313" key="15">
    <source>
        <dbReference type="Proteomes" id="UP000826195"/>
    </source>
</evidence>
<feature type="binding site" evidence="11">
    <location>
        <position position="31"/>
    </location>
    <ligand>
        <name>S-adenosyl-L-methionine</name>
        <dbReference type="ChEBI" id="CHEBI:59789"/>
    </ligand>
</feature>
<feature type="binding site" evidence="11">
    <location>
        <position position="140"/>
    </location>
    <ligand>
        <name>S-adenosyl-L-methionine</name>
        <dbReference type="ChEBI" id="CHEBI:59789"/>
    </ligand>
</feature>
<keyword evidence="2 12" id="KW-0698">rRNA processing</keyword>
<keyword evidence="4 11" id="KW-0808">Transferase</keyword>
<evidence type="ECO:0000256" key="1">
    <source>
        <dbReference type="ARBA" id="ARBA00004173"/>
    </source>
</evidence>
<dbReference type="Pfam" id="PF00398">
    <property type="entry name" value="RrnaAD"/>
    <property type="match status" value="1"/>
</dbReference>
<dbReference type="PROSITE" id="PS51689">
    <property type="entry name" value="SAM_RNA_A_N6_MT"/>
    <property type="match status" value="1"/>
</dbReference>
<dbReference type="FunFam" id="1.10.8.100:FF:000006">
    <property type="entry name" value="rRNA adenine N(6)-methyltransferase"/>
    <property type="match status" value="1"/>
</dbReference>
<name>A0AAV7IMK4_COTGL</name>
<evidence type="ECO:0000256" key="3">
    <source>
        <dbReference type="ARBA" id="ARBA00022603"/>
    </source>
</evidence>
<feature type="domain" description="Ribosomal RNA adenine methylase transferase N-terminal" evidence="13">
    <location>
        <begin position="38"/>
        <end position="233"/>
    </location>
</feature>